<dbReference type="AlphaFoldDB" id="A0A428S7J1"/>
<dbReference type="EMBL" id="NKCL01000050">
    <property type="protein sequence ID" value="RSL85714.1"/>
    <property type="molecule type" value="Genomic_DNA"/>
</dbReference>
<protein>
    <submittedName>
        <fullName evidence="1">Uncharacterized protein</fullName>
    </submittedName>
</protein>
<dbReference type="Proteomes" id="UP000287972">
    <property type="component" value="Unassembled WGS sequence"/>
</dbReference>
<comment type="caution">
    <text evidence="1">The sequence shown here is derived from an EMBL/GenBank/DDBJ whole genome shotgun (WGS) entry which is preliminary data.</text>
</comment>
<gene>
    <name evidence="1" type="ORF">CEP51_003172</name>
</gene>
<reference evidence="1 2" key="1">
    <citation type="submission" date="2017-06" db="EMBL/GenBank/DDBJ databases">
        <title>Comparative genomic analysis of Ambrosia Fusariam Clade fungi.</title>
        <authorList>
            <person name="Stajich J.E."/>
            <person name="Carrillo J."/>
            <person name="Kijimoto T."/>
            <person name="Eskalen A."/>
            <person name="O'Donnell K."/>
            <person name="Kasson M."/>
        </authorList>
    </citation>
    <scope>NUCLEOTIDE SEQUENCE [LARGE SCALE GENOMIC DNA]</scope>
    <source>
        <strain evidence="1 2">NRRL62606</strain>
    </source>
</reference>
<evidence type="ECO:0000313" key="2">
    <source>
        <dbReference type="Proteomes" id="UP000287972"/>
    </source>
</evidence>
<name>A0A428S7J1_9HYPO</name>
<evidence type="ECO:0000313" key="1">
    <source>
        <dbReference type="EMBL" id="RSL85714.1"/>
    </source>
</evidence>
<organism evidence="1 2">
    <name type="scientific">Fusarium floridanum</name>
    <dbReference type="NCBI Taxonomy" id="1325733"/>
    <lineage>
        <taxon>Eukaryota</taxon>
        <taxon>Fungi</taxon>
        <taxon>Dikarya</taxon>
        <taxon>Ascomycota</taxon>
        <taxon>Pezizomycotina</taxon>
        <taxon>Sordariomycetes</taxon>
        <taxon>Hypocreomycetidae</taxon>
        <taxon>Hypocreales</taxon>
        <taxon>Nectriaceae</taxon>
        <taxon>Fusarium</taxon>
        <taxon>Fusarium solani species complex</taxon>
    </lineage>
</organism>
<accession>A0A428S7J1</accession>
<proteinExistence type="predicted"/>
<keyword evidence="2" id="KW-1185">Reference proteome</keyword>
<sequence>MMDGCRCPFSTFDPLALVPLKSSRPPPLNPLVANSSLPIRPSVRPLSIDRSPARSLVLIPPNSRGRRYKPGNTHSSYRPASAFLLLPTFAVSERFSAETPGRSHLKPRGEDPRPVPLTPHCVRALCNARPPLSCSSFAHPSPVGPLAFVRHLSLIQTSPPPPLAFFPLITAAASSAFRLLHFFHRCRHLAAAFAPWTTRLPPLLSLSLSHLAVRPLPASQPLFAPPNTNPTQPSVFRFWRLIYPSHSAYLFLDTIRLEYPRIGPF</sequence>